<evidence type="ECO:0000256" key="1">
    <source>
        <dbReference type="ARBA" id="ARBA00008683"/>
    </source>
</evidence>
<name>X7F111_9RHOB</name>
<dbReference type="Pfam" id="PF01343">
    <property type="entry name" value="Peptidase_S49"/>
    <property type="match status" value="1"/>
</dbReference>
<protein>
    <recommendedName>
        <fullName evidence="5">Peptidase S49 domain-containing protein</fullName>
    </recommendedName>
</protein>
<comment type="similarity">
    <text evidence="1">Belongs to the peptidase S49 family.</text>
</comment>
<evidence type="ECO:0000259" key="5">
    <source>
        <dbReference type="Pfam" id="PF01343"/>
    </source>
</evidence>
<keyword evidence="4" id="KW-0720">Serine protease</keyword>
<dbReference type="EMBL" id="JAME01000136">
    <property type="protein sequence ID" value="ETX26433.1"/>
    <property type="molecule type" value="Genomic_DNA"/>
</dbReference>
<keyword evidence="2" id="KW-0645">Protease</keyword>
<reference evidence="6 7" key="1">
    <citation type="submission" date="2014-01" db="EMBL/GenBank/DDBJ databases">
        <title>Roseivivax isoporae LMG 25204 Genome Sequencing.</title>
        <authorList>
            <person name="Lai Q."/>
            <person name="Li G."/>
            <person name="Shao Z."/>
        </authorList>
    </citation>
    <scope>NUCLEOTIDE SEQUENCE [LARGE SCALE GENOMIC DNA]</scope>
    <source>
        <strain evidence="6 7">LMG 25204</strain>
    </source>
</reference>
<evidence type="ECO:0000256" key="2">
    <source>
        <dbReference type="ARBA" id="ARBA00022670"/>
    </source>
</evidence>
<gene>
    <name evidence="6" type="ORF">RISW2_03805</name>
</gene>
<dbReference type="GO" id="GO:0006508">
    <property type="term" value="P:proteolysis"/>
    <property type="evidence" value="ECO:0007669"/>
    <property type="project" value="UniProtKB-KW"/>
</dbReference>
<organism evidence="6 7">
    <name type="scientific">Roseivivax isoporae LMG 25204</name>
    <dbReference type="NCBI Taxonomy" id="1449351"/>
    <lineage>
        <taxon>Bacteria</taxon>
        <taxon>Pseudomonadati</taxon>
        <taxon>Pseudomonadota</taxon>
        <taxon>Alphaproteobacteria</taxon>
        <taxon>Rhodobacterales</taxon>
        <taxon>Roseobacteraceae</taxon>
        <taxon>Roseivivax</taxon>
    </lineage>
</organism>
<dbReference type="eggNOG" id="COG0616">
    <property type="taxonomic scope" value="Bacteria"/>
</dbReference>
<dbReference type="RefSeq" id="WP_043775845.1">
    <property type="nucleotide sequence ID" value="NZ_JAME01000136.1"/>
</dbReference>
<dbReference type="InterPro" id="IPR029045">
    <property type="entry name" value="ClpP/crotonase-like_dom_sf"/>
</dbReference>
<keyword evidence="3" id="KW-0378">Hydrolase</keyword>
<sequence length="189" mass="19736">MPHEIDRILGAVANGIWLIEPGKAAEIVNFLALRAGGHSPGWDGEESEPSYAAAPVPARSGGHVHVLRLHGTITPRGGMMSRMSGGASMEQFQRAFREAAGDTAARAIVLDVDSPGGMVDLVPETAAMIRGARRAERSIIAVANTVAASAAYWLASQADELVVTPSGVVGSIGVMTQRENLLKALEMKG</sequence>
<feature type="non-terminal residue" evidence="6">
    <location>
        <position position="189"/>
    </location>
</feature>
<dbReference type="AlphaFoldDB" id="X7F111"/>
<dbReference type="Gene3D" id="3.90.226.10">
    <property type="entry name" value="2-enoyl-CoA Hydratase, Chain A, domain 1"/>
    <property type="match status" value="1"/>
</dbReference>
<evidence type="ECO:0000256" key="3">
    <source>
        <dbReference type="ARBA" id="ARBA00022801"/>
    </source>
</evidence>
<comment type="caution">
    <text evidence="6">The sequence shown here is derived from an EMBL/GenBank/DDBJ whole genome shotgun (WGS) entry which is preliminary data.</text>
</comment>
<proteinExistence type="inferred from homology"/>
<evidence type="ECO:0000256" key="4">
    <source>
        <dbReference type="ARBA" id="ARBA00022825"/>
    </source>
</evidence>
<dbReference type="GO" id="GO:0008236">
    <property type="term" value="F:serine-type peptidase activity"/>
    <property type="evidence" value="ECO:0007669"/>
    <property type="project" value="UniProtKB-KW"/>
</dbReference>
<dbReference type="SUPFAM" id="SSF52096">
    <property type="entry name" value="ClpP/crotonase"/>
    <property type="match status" value="1"/>
</dbReference>
<dbReference type="InterPro" id="IPR002142">
    <property type="entry name" value="Peptidase_S49"/>
</dbReference>
<keyword evidence="7" id="KW-1185">Reference proteome</keyword>
<feature type="domain" description="Peptidase S49" evidence="5">
    <location>
        <begin position="133"/>
        <end position="186"/>
    </location>
</feature>
<evidence type="ECO:0000313" key="7">
    <source>
        <dbReference type="Proteomes" id="UP000023430"/>
    </source>
</evidence>
<dbReference type="PANTHER" id="PTHR33209:SF1">
    <property type="entry name" value="PEPTIDASE S49 DOMAIN-CONTAINING PROTEIN"/>
    <property type="match status" value="1"/>
</dbReference>
<accession>X7F111</accession>
<dbReference type="Proteomes" id="UP000023430">
    <property type="component" value="Unassembled WGS sequence"/>
</dbReference>
<evidence type="ECO:0000313" key="6">
    <source>
        <dbReference type="EMBL" id="ETX26433.1"/>
    </source>
</evidence>
<dbReference type="PANTHER" id="PTHR33209">
    <property type="entry name" value="PROTEASE 4"/>
    <property type="match status" value="1"/>
</dbReference>